<comment type="caution">
    <text evidence="8">The sequence shown here is derived from an EMBL/GenBank/DDBJ whole genome shotgun (WGS) entry which is preliminary data.</text>
</comment>
<evidence type="ECO:0000256" key="3">
    <source>
        <dbReference type="ARBA" id="ARBA00022475"/>
    </source>
</evidence>
<feature type="transmembrane region" description="Helical" evidence="7">
    <location>
        <begin position="113"/>
        <end position="135"/>
    </location>
</feature>
<comment type="similarity">
    <text evidence="2">Belongs to the polysaccharide synthase family.</text>
</comment>
<evidence type="ECO:0000256" key="1">
    <source>
        <dbReference type="ARBA" id="ARBA00004651"/>
    </source>
</evidence>
<dbReference type="EMBL" id="AMCI01005316">
    <property type="protein sequence ID" value="EJW96369.1"/>
    <property type="molecule type" value="Genomic_DNA"/>
</dbReference>
<evidence type="ECO:0000256" key="4">
    <source>
        <dbReference type="ARBA" id="ARBA00022692"/>
    </source>
</evidence>
<dbReference type="GO" id="GO:0005886">
    <property type="term" value="C:plasma membrane"/>
    <property type="evidence" value="ECO:0007669"/>
    <property type="project" value="UniProtKB-SubCell"/>
</dbReference>
<comment type="subcellular location">
    <subcellularLocation>
        <location evidence="1">Cell membrane</location>
        <topology evidence="1">Multi-pass membrane protein</topology>
    </subcellularLocation>
</comment>
<feature type="transmembrane region" description="Helical" evidence="7">
    <location>
        <begin position="16"/>
        <end position="34"/>
    </location>
</feature>
<feature type="transmembrane region" description="Helical" evidence="7">
    <location>
        <begin position="46"/>
        <end position="63"/>
    </location>
</feature>
<feature type="transmembrane region" description="Helical" evidence="7">
    <location>
        <begin position="186"/>
        <end position="204"/>
    </location>
</feature>
<dbReference type="AlphaFoldDB" id="J9GAA4"/>
<gene>
    <name evidence="8" type="ORF">EVA_15524</name>
</gene>
<dbReference type="Pfam" id="PF13440">
    <property type="entry name" value="Polysacc_synt_3"/>
    <property type="match status" value="1"/>
</dbReference>
<dbReference type="InterPro" id="IPR050833">
    <property type="entry name" value="Poly_Biosynth_Transport"/>
</dbReference>
<keyword evidence="3" id="KW-1003">Cell membrane</keyword>
<keyword evidence="6 7" id="KW-0472">Membrane</keyword>
<protein>
    <submittedName>
        <fullName evidence="8">Lipopolysaccharide biosynthesis protein</fullName>
    </submittedName>
</protein>
<proteinExistence type="inferred from homology"/>
<keyword evidence="5 7" id="KW-1133">Transmembrane helix</keyword>
<evidence type="ECO:0000256" key="7">
    <source>
        <dbReference type="SAM" id="Phobius"/>
    </source>
</evidence>
<keyword evidence="4 7" id="KW-0812">Transmembrane</keyword>
<feature type="transmembrane region" description="Helical" evidence="7">
    <location>
        <begin position="224"/>
        <end position="244"/>
    </location>
</feature>
<feature type="non-terminal residue" evidence="8">
    <location>
        <position position="245"/>
    </location>
</feature>
<evidence type="ECO:0000256" key="6">
    <source>
        <dbReference type="ARBA" id="ARBA00023136"/>
    </source>
</evidence>
<dbReference type="PANTHER" id="PTHR30250:SF10">
    <property type="entry name" value="LIPOPOLYSACCHARIDE BIOSYNTHESIS PROTEIN WZXC"/>
    <property type="match status" value="1"/>
</dbReference>
<dbReference type="PANTHER" id="PTHR30250">
    <property type="entry name" value="PST FAMILY PREDICTED COLANIC ACID TRANSPORTER"/>
    <property type="match status" value="1"/>
</dbReference>
<accession>J9GAA4</accession>
<evidence type="ECO:0000256" key="5">
    <source>
        <dbReference type="ARBA" id="ARBA00022989"/>
    </source>
</evidence>
<evidence type="ECO:0000313" key="8">
    <source>
        <dbReference type="EMBL" id="EJW96369.1"/>
    </source>
</evidence>
<name>J9GAA4_9ZZZZ</name>
<sequence>MARYYHEPRLTALCRYAFLSFVLSAPGVVQSALMQKRLLVKQRTKANITAVLTSSVIGSIMAWQGFGYWALATQTNTYILLNTIFYWRIAGWRPSLSFDPEPVRRMFRFSCKILASTIIFQINNNVLNILLGHYFSARATGYYNQAYQWNSKVIYLLQGMLGAVSQPVMVDLRNNPSRQLAALRKLVRFTAFLSFPLVLGFGLVSREFILITLTEKWLQSASYLEILCIGGAFLPISTLLSDFII</sequence>
<organism evidence="8">
    <name type="scientific">gut metagenome</name>
    <dbReference type="NCBI Taxonomy" id="749906"/>
    <lineage>
        <taxon>unclassified sequences</taxon>
        <taxon>metagenomes</taxon>
        <taxon>organismal metagenomes</taxon>
    </lineage>
</organism>
<evidence type="ECO:0000256" key="2">
    <source>
        <dbReference type="ARBA" id="ARBA00007430"/>
    </source>
</evidence>
<reference evidence="8" key="1">
    <citation type="journal article" date="2012" name="PLoS ONE">
        <title>Gene sets for utilization of primary and secondary nutrition supplies in the distal gut of endangered iberian lynx.</title>
        <authorList>
            <person name="Alcaide M."/>
            <person name="Messina E."/>
            <person name="Richter M."/>
            <person name="Bargiela R."/>
            <person name="Peplies J."/>
            <person name="Huws S.A."/>
            <person name="Newbold C.J."/>
            <person name="Golyshin P.N."/>
            <person name="Simon M.A."/>
            <person name="Lopez G."/>
            <person name="Yakimov M.M."/>
            <person name="Ferrer M."/>
        </authorList>
    </citation>
    <scope>NUCLEOTIDE SEQUENCE</scope>
</reference>